<dbReference type="AlphaFoldDB" id="A0A8J5XBP7"/>
<keyword evidence="4" id="KW-1185">Reference proteome</keyword>
<evidence type="ECO:0000256" key="1">
    <source>
        <dbReference type="SAM" id="MobiDB-lite"/>
    </source>
</evidence>
<dbReference type="InterPro" id="IPR011330">
    <property type="entry name" value="Glyco_hydro/deAcase_b/a-brl"/>
</dbReference>
<name>A0A8J5XBP7_DIALT</name>
<gene>
    <name evidence="3" type="ORF">KFE25_005286</name>
</gene>
<dbReference type="Proteomes" id="UP000751190">
    <property type="component" value="Unassembled WGS sequence"/>
</dbReference>
<dbReference type="InterPro" id="IPR050248">
    <property type="entry name" value="Polysacc_deacetylase_ArnD"/>
</dbReference>
<dbReference type="InterPro" id="IPR002509">
    <property type="entry name" value="NODB_dom"/>
</dbReference>
<feature type="region of interest" description="Disordered" evidence="1">
    <location>
        <begin position="1"/>
        <end position="35"/>
    </location>
</feature>
<evidence type="ECO:0000313" key="4">
    <source>
        <dbReference type="Proteomes" id="UP000751190"/>
    </source>
</evidence>
<organism evidence="3 4">
    <name type="scientific">Diacronema lutheri</name>
    <name type="common">Unicellular marine alga</name>
    <name type="synonym">Monochrysis lutheri</name>
    <dbReference type="NCBI Taxonomy" id="2081491"/>
    <lineage>
        <taxon>Eukaryota</taxon>
        <taxon>Haptista</taxon>
        <taxon>Haptophyta</taxon>
        <taxon>Pavlovophyceae</taxon>
        <taxon>Pavlovales</taxon>
        <taxon>Pavlovaceae</taxon>
        <taxon>Diacronema</taxon>
    </lineage>
</organism>
<dbReference type="GO" id="GO:0004099">
    <property type="term" value="F:chitin deacetylase activity"/>
    <property type="evidence" value="ECO:0007669"/>
    <property type="project" value="UniProtKB-ARBA"/>
</dbReference>
<feature type="domain" description="NodB homology" evidence="2">
    <location>
        <begin position="172"/>
        <end position="301"/>
    </location>
</feature>
<proteinExistence type="predicted"/>
<dbReference type="Pfam" id="PF01522">
    <property type="entry name" value="Polysacc_deac_1"/>
    <property type="match status" value="1"/>
</dbReference>
<dbReference type="OrthoDB" id="407355at2759"/>
<accession>A0A8J5XBP7</accession>
<dbReference type="PANTHER" id="PTHR10587">
    <property type="entry name" value="GLYCOSYL TRANSFERASE-RELATED"/>
    <property type="match status" value="1"/>
</dbReference>
<sequence>MDVSADEWASARSSPALEEHDAPARQRTKLFGGDDRAAERAASDGGAWASPTGIELLPVADTAASAAPADADADGALLVRLGRGGFAQRSACERLLRLSAWLCACAALLPLWAACAAAERCVAGRGSLRSKMVAWRFVALVWHDAIVVACALLPASYGSHAIWCFPPGASGGCCALTVDDAPGRDPEALCELLDALREAGARATFFVTTDYAEGLVDDAASAALPPSAKAEWRARVAAALRRLVREGHELAHHMPQDRPYAGLCARDEGAFRAELARAERVLRAVAADARTPTAERPPDEAAPAAAVSRGAGADAVGAGVSGAGVSGRWFRPPSAVLSARMAAIVRHAGYRIVLCDAYSADPWIDGGAAPRAHVCRFHAEWLSGAMRAGSIAVLHTPERAARRQTIDAVRALVPALRAKGLRCVTLSELAQRVLDSSRGVGAVTDTRDGYASLETRG</sequence>
<dbReference type="SUPFAM" id="SSF88713">
    <property type="entry name" value="Glycoside hydrolase/deacetylase"/>
    <property type="match status" value="1"/>
</dbReference>
<comment type="caution">
    <text evidence="3">The sequence shown here is derived from an EMBL/GenBank/DDBJ whole genome shotgun (WGS) entry which is preliminary data.</text>
</comment>
<evidence type="ECO:0000313" key="3">
    <source>
        <dbReference type="EMBL" id="KAG8465716.1"/>
    </source>
</evidence>
<protein>
    <recommendedName>
        <fullName evidence="2">NodB homology domain-containing protein</fullName>
    </recommendedName>
</protein>
<reference evidence="3" key="1">
    <citation type="submission" date="2021-05" db="EMBL/GenBank/DDBJ databases">
        <title>The genome of the haptophyte Pavlova lutheri (Diacronema luteri, Pavlovales) - a model for lipid biosynthesis in eukaryotic algae.</title>
        <authorList>
            <person name="Hulatt C.J."/>
            <person name="Posewitz M.C."/>
        </authorList>
    </citation>
    <scope>NUCLEOTIDE SEQUENCE</scope>
    <source>
        <strain evidence="3">NIVA-4/92</strain>
    </source>
</reference>
<evidence type="ECO:0000259" key="2">
    <source>
        <dbReference type="Pfam" id="PF01522"/>
    </source>
</evidence>
<dbReference type="GO" id="GO:0005975">
    <property type="term" value="P:carbohydrate metabolic process"/>
    <property type="evidence" value="ECO:0007669"/>
    <property type="project" value="InterPro"/>
</dbReference>
<dbReference type="Gene3D" id="3.20.20.370">
    <property type="entry name" value="Glycoside hydrolase/deacetylase"/>
    <property type="match status" value="1"/>
</dbReference>
<dbReference type="PANTHER" id="PTHR10587:SF137">
    <property type="entry name" value="4-DEOXY-4-FORMAMIDO-L-ARABINOSE-PHOSPHOUNDECAPRENOL DEFORMYLASE ARND-RELATED"/>
    <property type="match status" value="1"/>
</dbReference>
<dbReference type="EMBL" id="JAGTXO010000009">
    <property type="protein sequence ID" value="KAG8465716.1"/>
    <property type="molecule type" value="Genomic_DNA"/>
</dbReference>